<feature type="region of interest" description="Disordered" evidence="1">
    <location>
        <begin position="1"/>
        <end position="59"/>
    </location>
</feature>
<evidence type="ECO:0000256" key="1">
    <source>
        <dbReference type="SAM" id="MobiDB-lite"/>
    </source>
</evidence>
<organism evidence="2 3">
    <name type="scientific">Actinoalloteichus hoggarensis</name>
    <dbReference type="NCBI Taxonomy" id="1470176"/>
    <lineage>
        <taxon>Bacteria</taxon>
        <taxon>Bacillati</taxon>
        <taxon>Actinomycetota</taxon>
        <taxon>Actinomycetes</taxon>
        <taxon>Pseudonocardiales</taxon>
        <taxon>Pseudonocardiaceae</taxon>
        <taxon>Actinoalloteichus</taxon>
    </lineage>
</organism>
<accession>A0A221W5I8</accession>
<feature type="region of interest" description="Disordered" evidence="1">
    <location>
        <begin position="119"/>
        <end position="242"/>
    </location>
</feature>
<protein>
    <submittedName>
        <fullName evidence="2">Uncharacterized protein</fullName>
    </submittedName>
</protein>
<reference evidence="2 3" key="1">
    <citation type="submission" date="2017-07" db="EMBL/GenBank/DDBJ databases">
        <title>Complete genome sequence of Actinoalloteichus hoggarensis DSM 45943, type strain of Actinoalloteichus hoggarensis.</title>
        <authorList>
            <person name="Ruckert C."/>
            <person name="Nouioui I."/>
            <person name="Willmese J."/>
            <person name="van Wezel G."/>
            <person name="Klenk H.-P."/>
            <person name="Kalinowski J."/>
            <person name="Zotchev S.B."/>
        </authorList>
    </citation>
    <scope>NUCLEOTIDE SEQUENCE [LARGE SCALE GENOMIC DNA]</scope>
    <source>
        <strain evidence="2 3">DSM 45943</strain>
    </source>
</reference>
<proteinExistence type="predicted"/>
<feature type="compositionally biased region" description="Basic residues" evidence="1">
    <location>
        <begin position="35"/>
        <end position="48"/>
    </location>
</feature>
<dbReference type="KEGG" id="ahg:AHOG_16690"/>
<dbReference type="EMBL" id="CP022521">
    <property type="protein sequence ID" value="ASO20964.1"/>
    <property type="molecule type" value="Genomic_DNA"/>
</dbReference>
<dbReference type="AlphaFoldDB" id="A0A221W5I8"/>
<gene>
    <name evidence="2" type="ORF">AHOG_16690</name>
</gene>
<sequence length="242" mass="25905">MGSRTQAGLVGNTGRGDRRGRRDGGGVWESGRAAVRGRRDRRVPRRRAAGTAPERRTGGRGLVRRALACEAGRGRQPHDTTLTRRFPPCHHTIDHDFSSVARSAVSVLPGRARVPDLECSPPCPPPHRRGLGMRPCRGGEDTARSSPPRRVMTRCGHRVVGLDLPGGRRASAPRHDADRRTGTGRCSAGGRTTVGRHGRPAGRRSSACRSVPDAVTTATVRSGEIVSRVGDGPRTSAARRNP</sequence>
<evidence type="ECO:0000313" key="3">
    <source>
        <dbReference type="Proteomes" id="UP000204221"/>
    </source>
</evidence>
<feature type="compositionally biased region" description="Basic and acidic residues" evidence="1">
    <location>
        <begin position="15"/>
        <end position="24"/>
    </location>
</feature>
<evidence type="ECO:0000313" key="2">
    <source>
        <dbReference type="EMBL" id="ASO20964.1"/>
    </source>
</evidence>
<dbReference type="Proteomes" id="UP000204221">
    <property type="component" value="Chromosome"/>
</dbReference>
<name>A0A221W5I8_9PSEU</name>
<keyword evidence="3" id="KW-1185">Reference proteome</keyword>